<name>A0A9X4LZ64_9ACTN</name>
<dbReference type="Pfam" id="PF11255">
    <property type="entry name" value="DUF3054"/>
    <property type="match status" value="1"/>
</dbReference>
<feature type="transmembrane region" description="Helical" evidence="1">
    <location>
        <begin position="71"/>
        <end position="88"/>
    </location>
</feature>
<keyword evidence="3" id="KW-1185">Reference proteome</keyword>
<proteinExistence type="predicted"/>
<dbReference type="AlphaFoldDB" id="A0A9X4LZ64"/>
<keyword evidence="1" id="KW-0812">Transmembrane</keyword>
<dbReference type="RefSeq" id="WP_277831939.1">
    <property type="nucleotide sequence ID" value="NZ_JAAIVF010000002.1"/>
</dbReference>
<evidence type="ECO:0000313" key="2">
    <source>
        <dbReference type="EMBL" id="MDG3014080.1"/>
    </source>
</evidence>
<feature type="transmembrane region" description="Helical" evidence="1">
    <location>
        <begin position="7"/>
        <end position="26"/>
    </location>
</feature>
<keyword evidence="1" id="KW-0472">Membrane</keyword>
<evidence type="ECO:0000256" key="1">
    <source>
        <dbReference type="SAM" id="Phobius"/>
    </source>
</evidence>
<feature type="transmembrane region" description="Helical" evidence="1">
    <location>
        <begin position="38"/>
        <end position="59"/>
    </location>
</feature>
<dbReference type="EMBL" id="JANRHA010000003">
    <property type="protein sequence ID" value="MDG3014080.1"/>
    <property type="molecule type" value="Genomic_DNA"/>
</dbReference>
<gene>
    <name evidence="2" type="ORF">NVS88_05850</name>
</gene>
<organism evidence="2 3">
    <name type="scientific">Speluncibacter jeojiensis</name>
    <dbReference type="NCBI Taxonomy" id="2710754"/>
    <lineage>
        <taxon>Bacteria</taxon>
        <taxon>Bacillati</taxon>
        <taxon>Actinomycetota</taxon>
        <taxon>Actinomycetes</taxon>
        <taxon>Mycobacteriales</taxon>
        <taxon>Speluncibacteraceae</taxon>
        <taxon>Speluncibacter</taxon>
    </lineage>
</organism>
<comment type="caution">
    <text evidence="2">The sequence shown here is derived from an EMBL/GenBank/DDBJ whole genome shotgun (WGS) entry which is preliminary data.</text>
</comment>
<feature type="transmembrane region" description="Helical" evidence="1">
    <location>
        <begin position="94"/>
        <end position="118"/>
    </location>
</feature>
<accession>A0A9X4LZ64</accession>
<reference evidence="2" key="1">
    <citation type="submission" date="2022-08" db="EMBL/GenBank/DDBJ databases">
        <title>Genome analysis of Corynebacteriales strain.</title>
        <authorList>
            <person name="Lee S.D."/>
        </authorList>
    </citation>
    <scope>NUCLEOTIDE SEQUENCE</scope>
    <source>
        <strain evidence="2">D3-21</strain>
    </source>
</reference>
<protein>
    <submittedName>
        <fullName evidence="2">DUF3054 domain-containing protein</fullName>
    </submittedName>
</protein>
<sequence length="135" mass="14676">MKKFHPALAASVVADVVLILLFAALGRNSHDESEALAGLWHTAWPFLAGLAIGWVVVAGWRRPTALAPTGLAAWIGTVAGGMILRVVVGQGTAFSFIIVATCFVGLFLMGWRAVYLFVGRRVRDHRRRDEHRLSA</sequence>
<dbReference type="Proteomes" id="UP001152755">
    <property type="component" value="Unassembled WGS sequence"/>
</dbReference>
<keyword evidence="1" id="KW-1133">Transmembrane helix</keyword>
<dbReference type="InterPro" id="IPR021414">
    <property type="entry name" value="DUF3054"/>
</dbReference>
<evidence type="ECO:0000313" key="3">
    <source>
        <dbReference type="Proteomes" id="UP001152755"/>
    </source>
</evidence>